<evidence type="ECO:0000313" key="9">
    <source>
        <dbReference type="Proteomes" id="UP000234882"/>
    </source>
</evidence>
<keyword evidence="4" id="KW-0175">Coiled coil</keyword>
<name>A0A2K9MJN9_9RHOB</name>
<dbReference type="Gene3D" id="1.10.287.470">
    <property type="entry name" value="Helix hairpin bin"/>
    <property type="match status" value="1"/>
</dbReference>
<feature type="domain" description="CusB-like beta-barrel" evidence="6">
    <location>
        <begin position="220"/>
        <end position="277"/>
    </location>
</feature>
<evidence type="ECO:0000259" key="7">
    <source>
        <dbReference type="Pfam" id="PF25967"/>
    </source>
</evidence>
<dbReference type="AlphaFoldDB" id="A0A2K9MJN9"/>
<keyword evidence="3" id="KW-0813">Transport</keyword>
<dbReference type="PANTHER" id="PTHR30469:SF15">
    <property type="entry name" value="HLYD FAMILY OF SECRETION PROTEINS"/>
    <property type="match status" value="1"/>
</dbReference>
<feature type="domain" description="Multidrug resistance protein MdtA-like barrel-sandwich hybrid" evidence="5">
    <location>
        <begin position="72"/>
        <end position="206"/>
    </location>
</feature>
<gene>
    <name evidence="8" type="ORF">CYR75_11170</name>
</gene>
<feature type="domain" description="Multidrug resistance protein MdtA-like C-terminal permuted SH3" evidence="7">
    <location>
        <begin position="295"/>
        <end position="358"/>
    </location>
</feature>
<dbReference type="Proteomes" id="UP000234882">
    <property type="component" value="Chromosome"/>
</dbReference>
<evidence type="ECO:0000256" key="1">
    <source>
        <dbReference type="ARBA" id="ARBA00004196"/>
    </source>
</evidence>
<dbReference type="InterPro" id="IPR006143">
    <property type="entry name" value="RND_pump_MFP"/>
</dbReference>
<evidence type="ECO:0000256" key="3">
    <source>
        <dbReference type="ARBA" id="ARBA00022448"/>
    </source>
</evidence>
<dbReference type="InterPro" id="IPR058625">
    <property type="entry name" value="MdtA-like_BSH"/>
</dbReference>
<dbReference type="Gene3D" id="2.40.50.100">
    <property type="match status" value="1"/>
</dbReference>
<dbReference type="NCBIfam" id="TIGR01730">
    <property type="entry name" value="RND_mfp"/>
    <property type="match status" value="1"/>
</dbReference>
<feature type="coiled-coil region" evidence="4">
    <location>
        <begin position="149"/>
        <end position="176"/>
    </location>
</feature>
<organism evidence="8 9">
    <name type="scientific">Paracoccus jeotgali</name>
    <dbReference type="NCBI Taxonomy" id="2065379"/>
    <lineage>
        <taxon>Bacteria</taxon>
        <taxon>Pseudomonadati</taxon>
        <taxon>Pseudomonadota</taxon>
        <taxon>Alphaproteobacteria</taxon>
        <taxon>Rhodobacterales</taxon>
        <taxon>Paracoccaceae</taxon>
        <taxon>Paracoccus</taxon>
    </lineage>
</organism>
<reference evidence="9" key="1">
    <citation type="submission" date="2017-12" db="EMBL/GenBank/DDBJ databases">
        <title>Genomic analysis of Paracoccus sp. CBA4604.</title>
        <authorList>
            <person name="Roh S.W."/>
            <person name="Kim J.Y."/>
            <person name="Kim J.S."/>
        </authorList>
    </citation>
    <scope>NUCLEOTIDE SEQUENCE [LARGE SCALE GENOMIC DNA]</scope>
    <source>
        <strain evidence="9">CBA4604</strain>
    </source>
</reference>
<protein>
    <submittedName>
        <fullName evidence="8">Efflux RND transporter periplasmic adaptor subunit</fullName>
    </submittedName>
</protein>
<dbReference type="InterPro" id="IPR058627">
    <property type="entry name" value="MdtA-like_C"/>
</dbReference>
<evidence type="ECO:0000259" key="6">
    <source>
        <dbReference type="Pfam" id="PF25954"/>
    </source>
</evidence>
<dbReference type="Pfam" id="PF25917">
    <property type="entry name" value="BSH_RND"/>
    <property type="match status" value="1"/>
</dbReference>
<dbReference type="Pfam" id="PF25954">
    <property type="entry name" value="Beta-barrel_RND_2"/>
    <property type="match status" value="1"/>
</dbReference>
<comment type="subcellular location">
    <subcellularLocation>
        <location evidence="1">Cell envelope</location>
    </subcellularLocation>
</comment>
<comment type="similarity">
    <text evidence="2">Belongs to the membrane fusion protein (MFP) (TC 8.A.1) family.</text>
</comment>
<evidence type="ECO:0000313" key="8">
    <source>
        <dbReference type="EMBL" id="AUM74765.1"/>
    </source>
</evidence>
<evidence type="ECO:0000256" key="4">
    <source>
        <dbReference type="SAM" id="Coils"/>
    </source>
</evidence>
<dbReference type="GO" id="GO:1990281">
    <property type="term" value="C:efflux pump complex"/>
    <property type="evidence" value="ECO:0007669"/>
    <property type="project" value="TreeGrafter"/>
</dbReference>
<evidence type="ECO:0000256" key="2">
    <source>
        <dbReference type="ARBA" id="ARBA00009477"/>
    </source>
</evidence>
<dbReference type="SUPFAM" id="SSF111369">
    <property type="entry name" value="HlyD-like secretion proteins"/>
    <property type="match status" value="1"/>
</dbReference>
<dbReference type="Pfam" id="PF25967">
    <property type="entry name" value="RND-MFP_C"/>
    <property type="match status" value="1"/>
</dbReference>
<proteinExistence type="inferred from homology"/>
<dbReference type="InterPro" id="IPR058792">
    <property type="entry name" value="Beta-barrel_RND_2"/>
</dbReference>
<dbReference type="KEGG" id="paru:CYR75_11170"/>
<dbReference type="EMBL" id="CP025583">
    <property type="protein sequence ID" value="AUM74765.1"/>
    <property type="molecule type" value="Genomic_DNA"/>
</dbReference>
<dbReference type="RefSeq" id="WP_101500110.1">
    <property type="nucleotide sequence ID" value="NZ_CP025583.1"/>
</dbReference>
<keyword evidence="9" id="KW-1185">Reference proteome</keyword>
<sequence>MRAAADFFRALPLVALLLTLTAAPLAAMGWLGQRTAEPPPPAAPRPVVSMLVEDLPSARRSFAGVVVAGTEVQIGFQTLGRLSSRPVDIGDHVETGDLLAELAPDDLQDNVRAARSAVASARVTLETAEATAERTRDLARRNVATKAQLEQAERGLKSAEAGLQQALSEKARAEDAEGFARLLAPFDGVVSAVFESPGAVVNAGTPIVTLSDVETREAVIDLPEAVLSSTPVGTPAEMWLESDPSIRSSGRVTRIEALADTATRTRRVHIAMDSPQNFRLGALIRAQRGDLPNTVLTLPRDAITGPAEAPMVWVVTRDADGTATVHARDVTLREATDDSSVVIAEGLDPGEEVVIRGVNSLNDGQQVGERVAP</sequence>
<evidence type="ECO:0000259" key="5">
    <source>
        <dbReference type="Pfam" id="PF25917"/>
    </source>
</evidence>
<dbReference type="OrthoDB" id="9813967at2"/>
<dbReference type="Gene3D" id="2.40.420.20">
    <property type="match status" value="1"/>
</dbReference>
<dbReference type="Gene3D" id="2.40.30.170">
    <property type="match status" value="1"/>
</dbReference>
<dbReference type="PANTHER" id="PTHR30469">
    <property type="entry name" value="MULTIDRUG RESISTANCE PROTEIN MDTA"/>
    <property type="match status" value="1"/>
</dbReference>
<accession>A0A2K9MJN9</accession>
<dbReference type="GO" id="GO:0015562">
    <property type="term" value="F:efflux transmembrane transporter activity"/>
    <property type="evidence" value="ECO:0007669"/>
    <property type="project" value="TreeGrafter"/>
</dbReference>